<keyword evidence="1" id="KW-1133">Transmembrane helix</keyword>
<evidence type="ECO:0000313" key="4">
    <source>
        <dbReference type="Proteomes" id="UP000441754"/>
    </source>
</evidence>
<dbReference type="Proteomes" id="UP000441754">
    <property type="component" value="Unassembled WGS sequence"/>
</dbReference>
<dbReference type="Pfam" id="PF01757">
    <property type="entry name" value="Acyl_transf_3"/>
    <property type="match status" value="1"/>
</dbReference>
<name>A0A7K0EUY1_9BACT</name>
<feature type="transmembrane region" description="Helical" evidence="1">
    <location>
        <begin position="208"/>
        <end position="224"/>
    </location>
</feature>
<dbReference type="GO" id="GO:0016747">
    <property type="term" value="F:acyltransferase activity, transferring groups other than amino-acyl groups"/>
    <property type="evidence" value="ECO:0007669"/>
    <property type="project" value="InterPro"/>
</dbReference>
<keyword evidence="3" id="KW-0808">Transferase</keyword>
<dbReference type="RefSeq" id="WP_154178987.1">
    <property type="nucleotide sequence ID" value="NZ_WJXZ01000015.1"/>
</dbReference>
<gene>
    <name evidence="3" type="ORF">GJJ30_30315</name>
</gene>
<protein>
    <submittedName>
        <fullName evidence="3">Acyltransferase family protein</fullName>
    </submittedName>
</protein>
<dbReference type="OrthoDB" id="9767863at2"/>
<keyword evidence="4" id="KW-1185">Reference proteome</keyword>
<dbReference type="InterPro" id="IPR002656">
    <property type="entry name" value="Acyl_transf_3_dom"/>
</dbReference>
<evidence type="ECO:0000256" key="1">
    <source>
        <dbReference type="SAM" id="Phobius"/>
    </source>
</evidence>
<organism evidence="3 4">
    <name type="scientific">Larkinella terrae</name>
    <dbReference type="NCBI Taxonomy" id="2025311"/>
    <lineage>
        <taxon>Bacteria</taxon>
        <taxon>Pseudomonadati</taxon>
        <taxon>Bacteroidota</taxon>
        <taxon>Cytophagia</taxon>
        <taxon>Cytophagales</taxon>
        <taxon>Spirosomataceae</taxon>
        <taxon>Larkinella</taxon>
    </lineage>
</organism>
<dbReference type="InterPro" id="IPR050879">
    <property type="entry name" value="Acyltransferase_3"/>
</dbReference>
<feature type="transmembrane region" description="Helical" evidence="1">
    <location>
        <begin position="354"/>
        <end position="374"/>
    </location>
</feature>
<dbReference type="AlphaFoldDB" id="A0A7K0EUY1"/>
<dbReference type="EMBL" id="WJXZ01000015">
    <property type="protein sequence ID" value="MRS65625.1"/>
    <property type="molecule type" value="Genomic_DNA"/>
</dbReference>
<dbReference type="PANTHER" id="PTHR23028">
    <property type="entry name" value="ACETYLTRANSFERASE"/>
    <property type="match status" value="1"/>
</dbReference>
<accession>A0A7K0EUY1</accession>
<evidence type="ECO:0000313" key="3">
    <source>
        <dbReference type="EMBL" id="MRS65625.1"/>
    </source>
</evidence>
<evidence type="ECO:0000259" key="2">
    <source>
        <dbReference type="Pfam" id="PF01757"/>
    </source>
</evidence>
<keyword evidence="3" id="KW-0012">Acyltransferase</keyword>
<keyword evidence="1" id="KW-0472">Membrane</keyword>
<dbReference type="GO" id="GO:0009103">
    <property type="term" value="P:lipopolysaccharide biosynthetic process"/>
    <property type="evidence" value="ECO:0007669"/>
    <property type="project" value="TreeGrafter"/>
</dbReference>
<keyword evidence="1" id="KW-0812">Transmembrane</keyword>
<comment type="caution">
    <text evidence="3">The sequence shown here is derived from an EMBL/GenBank/DDBJ whole genome shotgun (WGS) entry which is preliminary data.</text>
</comment>
<proteinExistence type="predicted"/>
<feature type="transmembrane region" description="Helical" evidence="1">
    <location>
        <begin position="104"/>
        <end position="122"/>
    </location>
</feature>
<feature type="transmembrane region" description="Helical" evidence="1">
    <location>
        <begin position="236"/>
        <end position="259"/>
    </location>
</feature>
<dbReference type="GO" id="GO:0016020">
    <property type="term" value="C:membrane"/>
    <property type="evidence" value="ECO:0007669"/>
    <property type="project" value="TreeGrafter"/>
</dbReference>
<sequence length="393" mass="45882">MTRINSYSVPGRFYSLDILRGVAALSVVLFHWRHCFYLCTSHAGFTAENQPFYSALYFFYEQGQKAVELFFTLSGFIFFWLYSDKITNRLISFTKFSILRLSRLYPLHFVTLIIVVLLQSVYQSIFNCHFVYAFNDLYHFVLHLFFASNWGFQKGFSYNGPIWSVSIEILLYILFFIICWFRKDSLLILFLIIFVSYGVFYYHAQQLAQGVFSFFVGGVTYKIFSMKFTEIISGIIGKFIVIVAVIAWLITLVEVHYSIFGKLFSELLVSLSINQKYTFLFDRRIPLFIGGLLFPLTILALVILEVKKGSLGKRFAFIGDISYSSYLLHFPLQLTMVLLANRFGYTYAVFESPVLLLLFFAVLITLSFLSHRFFEMPVQDKLRKMFLKKRQVA</sequence>
<feature type="transmembrane region" description="Helical" evidence="1">
    <location>
        <begin position="162"/>
        <end position="181"/>
    </location>
</feature>
<feature type="transmembrane region" description="Helical" evidence="1">
    <location>
        <begin position="66"/>
        <end position="83"/>
    </location>
</feature>
<feature type="transmembrane region" description="Helical" evidence="1">
    <location>
        <begin position="326"/>
        <end position="348"/>
    </location>
</feature>
<feature type="domain" description="Acyltransferase 3" evidence="2">
    <location>
        <begin position="14"/>
        <end position="369"/>
    </location>
</feature>
<feature type="transmembrane region" description="Helical" evidence="1">
    <location>
        <begin position="12"/>
        <end position="32"/>
    </location>
</feature>
<reference evidence="3 4" key="1">
    <citation type="journal article" date="2018" name="Antonie Van Leeuwenhoek">
        <title>Larkinella terrae sp. nov., isolated from soil on Jeju Island, South Korea.</title>
        <authorList>
            <person name="Ten L.N."/>
            <person name="Jeon J."/>
            <person name="Park S.J."/>
            <person name="Park S."/>
            <person name="Lee S.Y."/>
            <person name="Kim M.K."/>
            <person name="Jung H.Y."/>
        </authorList>
    </citation>
    <scope>NUCLEOTIDE SEQUENCE [LARGE SCALE GENOMIC DNA]</scope>
    <source>
        <strain evidence="3 4">KCTC 52001</strain>
    </source>
</reference>
<dbReference type="PANTHER" id="PTHR23028:SF53">
    <property type="entry name" value="ACYL_TRANSF_3 DOMAIN-CONTAINING PROTEIN"/>
    <property type="match status" value="1"/>
</dbReference>
<feature type="transmembrane region" description="Helical" evidence="1">
    <location>
        <begin position="186"/>
        <end position="202"/>
    </location>
</feature>
<feature type="transmembrane region" description="Helical" evidence="1">
    <location>
        <begin position="285"/>
        <end position="306"/>
    </location>
</feature>